<name>A0A9N9PCZ3_9GLOM</name>
<evidence type="ECO:0000256" key="1">
    <source>
        <dbReference type="SAM" id="MobiDB-lite"/>
    </source>
</evidence>
<organism evidence="2 3">
    <name type="scientific">Cetraspora pellucida</name>
    <dbReference type="NCBI Taxonomy" id="1433469"/>
    <lineage>
        <taxon>Eukaryota</taxon>
        <taxon>Fungi</taxon>
        <taxon>Fungi incertae sedis</taxon>
        <taxon>Mucoromycota</taxon>
        <taxon>Glomeromycotina</taxon>
        <taxon>Glomeromycetes</taxon>
        <taxon>Diversisporales</taxon>
        <taxon>Gigasporaceae</taxon>
        <taxon>Cetraspora</taxon>
    </lineage>
</organism>
<protein>
    <submittedName>
        <fullName evidence="2">20101_t:CDS:1</fullName>
    </submittedName>
</protein>
<proteinExistence type="predicted"/>
<dbReference type="AlphaFoldDB" id="A0A9N9PCZ3"/>
<accession>A0A9N9PCZ3</accession>
<dbReference type="OrthoDB" id="2410581at2759"/>
<evidence type="ECO:0000313" key="3">
    <source>
        <dbReference type="Proteomes" id="UP000789759"/>
    </source>
</evidence>
<reference evidence="2" key="1">
    <citation type="submission" date="2021-06" db="EMBL/GenBank/DDBJ databases">
        <authorList>
            <person name="Kallberg Y."/>
            <person name="Tangrot J."/>
            <person name="Rosling A."/>
        </authorList>
    </citation>
    <scope>NUCLEOTIDE SEQUENCE</scope>
    <source>
        <strain evidence="2">FL966</strain>
    </source>
</reference>
<dbReference type="EMBL" id="CAJVQA010033868">
    <property type="protein sequence ID" value="CAG8805028.1"/>
    <property type="molecule type" value="Genomic_DNA"/>
</dbReference>
<feature type="region of interest" description="Disordered" evidence="1">
    <location>
        <begin position="1"/>
        <end position="24"/>
    </location>
</feature>
<comment type="caution">
    <text evidence="2">The sequence shown here is derived from an EMBL/GenBank/DDBJ whole genome shotgun (WGS) entry which is preliminary data.</text>
</comment>
<sequence>QVSNGQSETPNFGTVVKGRPQPSSQNQLDLLTYVANYTGLQLFTNPSSPNSSHYTDLSVVHPHDKEIKFSISVSFTSGIDPISITPSPLNPGYSVVATVNTAKPTATHSESPNFIASGSDVGGVWLV</sequence>
<evidence type="ECO:0000313" key="2">
    <source>
        <dbReference type="EMBL" id="CAG8805028.1"/>
    </source>
</evidence>
<dbReference type="Proteomes" id="UP000789759">
    <property type="component" value="Unassembled WGS sequence"/>
</dbReference>
<gene>
    <name evidence="2" type="ORF">CPELLU_LOCUS18058</name>
</gene>
<keyword evidence="3" id="KW-1185">Reference proteome</keyword>
<feature type="non-terminal residue" evidence="2">
    <location>
        <position position="1"/>
    </location>
</feature>
<feature type="compositionally biased region" description="Polar residues" evidence="1">
    <location>
        <begin position="1"/>
        <end position="12"/>
    </location>
</feature>